<organism evidence="2 3">
    <name type="scientific">Flagellimonas lutimaris</name>
    <dbReference type="NCBI Taxonomy" id="475082"/>
    <lineage>
        <taxon>Bacteria</taxon>
        <taxon>Pseudomonadati</taxon>
        <taxon>Bacteroidota</taxon>
        <taxon>Flavobacteriia</taxon>
        <taxon>Flavobacteriales</taxon>
        <taxon>Flavobacteriaceae</taxon>
        <taxon>Flagellimonas</taxon>
    </lineage>
</organism>
<dbReference type="EMBL" id="QXFH01000070">
    <property type="protein sequence ID" value="RIV35152.1"/>
    <property type="molecule type" value="Genomic_DNA"/>
</dbReference>
<accession>A0A3A1NAW2</accession>
<keyword evidence="3" id="KW-1185">Reference proteome</keyword>
<comment type="caution">
    <text evidence="2">The sequence shown here is derived from an EMBL/GenBank/DDBJ whole genome shotgun (WGS) entry which is preliminary data.</text>
</comment>
<sequence length="145" mass="16743">MEHKKDFEKAVEKKMEGTIKKVVKVIAMIVLGGILFLLANYLLMRLWNWLMPDLFGVGTVTYWQALGIFVIAKLLFGFGGGGGGKSKSGSSHKKKVKSSNKCTSWRRDFDEWKHYDQFWKEEGEEAYKAYVEKIKNEDHDKSEEE</sequence>
<proteinExistence type="predicted"/>
<dbReference type="RefSeq" id="WP_119607379.1">
    <property type="nucleotide sequence ID" value="NZ_QXFH01000070.1"/>
</dbReference>
<feature type="transmembrane region" description="Helical" evidence="1">
    <location>
        <begin position="62"/>
        <end position="84"/>
    </location>
</feature>
<evidence type="ECO:0000256" key="1">
    <source>
        <dbReference type="SAM" id="Phobius"/>
    </source>
</evidence>
<keyword evidence="1" id="KW-0812">Transmembrane</keyword>
<dbReference type="AlphaFoldDB" id="A0A3A1NAW2"/>
<keyword evidence="1" id="KW-1133">Transmembrane helix</keyword>
<gene>
    <name evidence="2" type="ORF">D2V08_07245</name>
</gene>
<evidence type="ECO:0000313" key="3">
    <source>
        <dbReference type="Proteomes" id="UP000266067"/>
    </source>
</evidence>
<evidence type="ECO:0000313" key="2">
    <source>
        <dbReference type="EMBL" id="RIV35152.1"/>
    </source>
</evidence>
<dbReference type="Proteomes" id="UP000266067">
    <property type="component" value="Unassembled WGS sequence"/>
</dbReference>
<feature type="transmembrane region" description="Helical" evidence="1">
    <location>
        <begin position="21"/>
        <end position="42"/>
    </location>
</feature>
<protein>
    <submittedName>
        <fullName evidence="2">Uncharacterized protein</fullName>
    </submittedName>
</protein>
<reference evidence="2 3" key="1">
    <citation type="submission" date="2018-08" db="EMBL/GenBank/DDBJ databases">
        <title>Proposal of Muricauda 72 sp.nov. and Muricauda NH166 sp.nov., isolated from seawater.</title>
        <authorList>
            <person name="Cheng H."/>
            <person name="Wu Y.-H."/>
            <person name="Guo L.-L."/>
            <person name="Xu X.-W."/>
        </authorList>
    </citation>
    <scope>NUCLEOTIDE SEQUENCE [LARGE SCALE GENOMIC DNA]</scope>
    <source>
        <strain evidence="2 3">KCTC 22173</strain>
    </source>
</reference>
<keyword evidence="1" id="KW-0472">Membrane</keyword>
<dbReference type="OrthoDB" id="1099872at2"/>
<name>A0A3A1NAW2_9FLAO</name>